<sequence>MSSSHKKPAPLSPTALRTAELTNTRTAFRTEFEESIGWYNAVKLEEGVYFQYPDNIELEGSLYHKVQAVLKEIISSEPELAQEIKSGTKDLEALEDHPKIKENFPTTS</sequence>
<keyword evidence="3" id="KW-1185">Reference proteome</keyword>
<reference evidence="2" key="1">
    <citation type="submission" date="2021-06" db="EMBL/GenBank/DDBJ databases">
        <authorList>
            <person name="Kallberg Y."/>
            <person name="Tangrot J."/>
            <person name="Rosling A."/>
        </authorList>
    </citation>
    <scope>NUCLEOTIDE SEQUENCE</scope>
    <source>
        <strain evidence="2">MT106</strain>
    </source>
</reference>
<feature type="compositionally biased region" description="Basic and acidic residues" evidence="1">
    <location>
        <begin position="86"/>
        <end position="102"/>
    </location>
</feature>
<proteinExistence type="predicted"/>
<evidence type="ECO:0000313" key="3">
    <source>
        <dbReference type="Proteomes" id="UP000789831"/>
    </source>
</evidence>
<name>A0A9N8ZYF0_9GLOM</name>
<comment type="caution">
    <text evidence="2">The sequence shown here is derived from an EMBL/GenBank/DDBJ whole genome shotgun (WGS) entry which is preliminary data.</text>
</comment>
<evidence type="ECO:0000256" key="1">
    <source>
        <dbReference type="SAM" id="MobiDB-lite"/>
    </source>
</evidence>
<evidence type="ECO:0000313" key="2">
    <source>
        <dbReference type="EMBL" id="CAG8511018.1"/>
    </source>
</evidence>
<gene>
    <name evidence="2" type="ORF">AGERDE_LOCUS4742</name>
</gene>
<protein>
    <submittedName>
        <fullName evidence="2">1137_t:CDS:1</fullName>
    </submittedName>
</protein>
<dbReference type="Proteomes" id="UP000789831">
    <property type="component" value="Unassembled WGS sequence"/>
</dbReference>
<dbReference type="EMBL" id="CAJVPL010000572">
    <property type="protein sequence ID" value="CAG8511018.1"/>
    <property type="molecule type" value="Genomic_DNA"/>
</dbReference>
<organism evidence="2 3">
    <name type="scientific">Ambispora gerdemannii</name>
    <dbReference type="NCBI Taxonomy" id="144530"/>
    <lineage>
        <taxon>Eukaryota</taxon>
        <taxon>Fungi</taxon>
        <taxon>Fungi incertae sedis</taxon>
        <taxon>Mucoromycota</taxon>
        <taxon>Glomeromycotina</taxon>
        <taxon>Glomeromycetes</taxon>
        <taxon>Archaeosporales</taxon>
        <taxon>Ambisporaceae</taxon>
        <taxon>Ambispora</taxon>
    </lineage>
</organism>
<accession>A0A9N8ZYF0</accession>
<feature type="region of interest" description="Disordered" evidence="1">
    <location>
        <begin position="85"/>
        <end position="108"/>
    </location>
</feature>
<dbReference type="AlphaFoldDB" id="A0A9N8ZYF0"/>
<dbReference type="OrthoDB" id="2334541at2759"/>